<evidence type="ECO:0000256" key="3">
    <source>
        <dbReference type="ARBA" id="ARBA00022475"/>
    </source>
</evidence>
<dbReference type="EMBL" id="JABFDB010000010">
    <property type="protein sequence ID" value="NYZ20994.1"/>
    <property type="molecule type" value="Genomic_DNA"/>
</dbReference>
<name>A0ABX2TA01_9PROT</name>
<keyword evidence="5 9" id="KW-0812">Transmembrane</keyword>
<accession>A0ABX2TA01</accession>
<feature type="domain" description="Tripartite ATP-independent periplasmic transporters DctQ component" evidence="10">
    <location>
        <begin position="8"/>
        <end position="136"/>
    </location>
</feature>
<evidence type="ECO:0000259" key="10">
    <source>
        <dbReference type="Pfam" id="PF04290"/>
    </source>
</evidence>
<feature type="transmembrane region" description="Helical" evidence="9">
    <location>
        <begin position="71"/>
        <end position="88"/>
    </location>
</feature>
<evidence type="ECO:0000256" key="9">
    <source>
        <dbReference type="RuleBase" id="RU369079"/>
    </source>
</evidence>
<protein>
    <recommendedName>
        <fullName evidence="9">TRAP transporter small permease protein</fullName>
    </recommendedName>
</protein>
<evidence type="ECO:0000256" key="7">
    <source>
        <dbReference type="ARBA" id="ARBA00023136"/>
    </source>
</evidence>
<comment type="subcellular location">
    <subcellularLocation>
        <location evidence="1 9">Cell inner membrane</location>
        <topology evidence="1 9">Multi-pass membrane protein</topology>
    </subcellularLocation>
</comment>
<feature type="transmembrane region" description="Helical" evidence="9">
    <location>
        <begin position="31"/>
        <end position="50"/>
    </location>
</feature>
<gene>
    <name evidence="11" type="ORF">HND93_14865</name>
</gene>
<keyword evidence="4 9" id="KW-0997">Cell inner membrane</keyword>
<keyword evidence="2 9" id="KW-0813">Transport</keyword>
<dbReference type="Proteomes" id="UP000584642">
    <property type="component" value="Unassembled WGS sequence"/>
</dbReference>
<feature type="transmembrane region" description="Helical" evidence="9">
    <location>
        <begin position="108"/>
        <end position="129"/>
    </location>
</feature>
<reference evidence="11 12" key="1">
    <citation type="submission" date="2020-05" db="EMBL/GenBank/DDBJ databases">
        <title>Azospirillum oleiclasticum sp. nov, a nitrogen-fixing and heavy crude oil-emulsifying bacterium isolated from the crude oil of Yumen Oilfield.</title>
        <authorList>
            <person name="Wu D."/>
            <person name="Cai M."/>
            <person name="Zhang X."/>
        </authorList>
    </citation>
    <scope>NUCLEOTIDE SEQUENCE [LARGE SCALE GENOMIC DNA]</scope>
    <source>
        <strain evidence="11 12">ROY-1-1-2</strain>
    </source>
</reference>
<proteinExistence type="inferred from homology"/>
<dbReference type="PANTHER" id="PTHR35011">
    <property type="entry name" value="2,3-DIKETO-L-GULONATE TRAP TRANSPORTER SMALL PERMEASE PROTEIN YIAM"/>
    <property type="match status" value="1"/>
</dbReference>
<comment type="similarity">
    <text evidence="8 9">Belongs to the TRAP transporter small permease family.</text>
</comment>
<comment type="caution">
    <text evidence="11">The sequence shown here is derived from an EMBL/GenBank/DDBJ whole genome shotgun (WGS) entry which is preliminary data.</text>
</comment>
<dbReference type="InterPro" id="IPR007387">
    <property type="entry name" value="TRAP_DctQ"/>
</dbReference>
<evidence type="ECO:0000256" key="6">
    <source>
        <dbReference type="ARBA" id="ARBA00022989"/>
    </source>
</evidence>
<comment type="caution">
    <text evidence="9">Lacks conserved residue(s) required for the propagation of feature annotation.</text>
</comment>
<sequence length="154" mass="16316">MAACLAAMVVLVFSNVVMRYLFGTGIAEGEELARLCFVWLIFIGATLAVREHGHIGVDMVVRRMSPAVRRVCLLVNHALVLWALWMLGEGSWTMTMIGLDSVLPVTGISTAVFGAAGVFLAVTMSLILIADVWAVLSGRAGTLVDVSASAGHGE</sequence>
<keyword evidence="3" id="KW-1003">Cell membrane</keyword>
<evidence type="ECO:0000256" key="5">
    <source>
        <dbReference type="ARBA" id="ARBA00022692"/>
    </source>
</evidence>
<dbReference type="PANTHER" id="PTHR35011:SF2">
    <property type="entry name" value="2,3-DIKETO-L-GULONATE TRAP TRANSPORTER SMALL PERMEASE PROTEIN YIAM"/>
    <property type="match status" value="1"/>
</dbReference>
<keyword evidence="12" id="KW-1185">Reference proteome</keyword>
<comment type="function">
    <text evidence="9">Part of the tripartite ATP-independent periplasmic (TRAP) transport system.</text>
</comment>
<keyword evidence="6 9" id="KW-1133">Transmembrane helix</keyword>
<evidence type="ECO:0000256" key="2">
    <source>
        <dbReference type="ARBA" id="ARBA00022448"/>
    </source>
</evidence>
<organism evidence="11 12">
    <name type="scientific">Azospirillum oleiclasticum</name>
    <dbReference type="NCBI Taxonomy" id="2735135"/>
    <lineage>
        <taxon>Bacteria</taxon>
        <taxon>Pseudomonadati</taxon>
        <taxon>Pseudomonadota</taxon>
        <taxon>Alphaproteobacteria</taxon>
        <taxon>Rhodospirillales</taxon>
        <taxon>Azospirillaceae</taxon>
        <taxon>Azospirillum</taxon>
    </lineage>
</organism>
<dbReference type="InterPro" id="IPR055348">
    <property type="entry name" value="DctQ"/>
</dbReference>
<keyword evidence="7 9" id="KW-0472">Membrane</keyword>
<evidence type="ECO:0000256" key="4">
    <source>
        <dbReference type="ARBA" id="ARBA00022519"/>
    </source>
</evidence>
<dbReference type="Pfam" id="PF04290">
    <property type="entry name" value="DctQ"/>
    <property type="match status" value="1"/>
</dbReference>
<evidence type="ECO:0000313" key="11">
    <source>
        <dbReference type="EMBL" id="NYZ20994.1"/>
    </source>
</evidence>
<evidence type="ECO:0000256" key="1">
    <source>
        <dbReference type="ARBA" id="ARBA00004429"/>
    </source>
</evidence>
<evidence type="ECO:0000256" key="8">
    <source>
        <dbReference type="ARBA" id="ARBA00038436"/>
    </source>
</evidence>
<comment type="subunit">
    <text evidence="9">The complex comprises the extracytoplasmic solute receptor protein and the two transmembrane proteins.</text>
</comment>
<evidence type="ECO:0000313" key="12">
    <source>
        <dbReference type="Proteomes" id="UP000584642"/>
    </source>
</evidence>